<name>A0A392SEL2_9FABA</name>
<evidence type="ECO:0000313" key="2">
    <source>
        <dbReference type="EMBL" id="MCI47328.1"/>
    </source>
</evidence>
<keyword evidence="3" id="KW-1185">Reference proteome</keyword>
<feature type="compositionally biased region" description="Polar residues" evidence="1">
    <location>
        <begin position="18"/>
        <end position="27"/>
    </location>
</feature>
<sequence>FRWMRINTDRNRLPPLPGQTTHGSRTNRGIPFPCTRSAGTIFPRICSQTSAPRRIGWSVSQARRGGFAPRGVGAPFP</sequence>
<proteinExistence type="predicted"/>
<organism evidence="2 3">
    <name type="scientific">Trifolium medium</name>
    <dbReference type="NCBI Taxonomy" id="97028"/>
    <lineage>
        <taxon>Eukaryota</taxon>
        <taxon>Viridiplantae</taxon>
        <taxon>Streptophyta</taxon>
        <taxon>Embryophyta</taxon>
        <taxon>Tracheophyta</taxon>
        <taxon>Spermatophyta</taxon>
        <taxon>Magnoliopsida</taxon>
        <taxon>eudicotyledons</taxon>
        <taxon>Gunneridae</taxon>
        <taxon>Pentapetalae</taxon>
        <taxon>rosids</taxon>
        <taxon>fabids</taxon>
        <taxon>Fabales</taxon>
        <taxon>Fabaceae</taxon>
        <taxon>Papilionoideae</taxon>
        <taxon>50 kb inversion clade</taxon>
        <taxon>NPAAA clade</taxon>
        <taxon>Hologalegina</taxon>
        <taxon>IRL clade</taxon>
        <taxon>Trifolieae</taxon>
        <taxon>Trifolium</taxon>
    </lineage>
</organism>
<dbReference type="Proteomes" id="UP000265520">
    <property type="component" value="Unassembled WGS sequence"/>
</dbReference>
<protein>
    <submittedName>
        <fullName evidence="2">Uncharacterized protein</fullName>
    </submittedName>
</protein>
<dbReference type="AlphaFoldDB" id="A0A392SEL2"/>
<evidence type="ECO:0000313" key="3">
    <source>
        <dbReference type="Proteomes" id="UP000265520"/>
    </source>
</evidence>
<dbReference type="EMBL" id="LXQA010371003">
    <property type="protein sequence ID" value="MCI47328.1"/>
    <property type="molecule type" value="Genomic_DNA"/>
</dbReference>
<comment type="caution">
    <text evidence="2">The sequence shown here is derived from an EMBL/GenBank/DDBJ whole genome shotgun (WGS) entry which is preliminary data.</text>
</comment>
<feature type="non-terminal residue" evidence="2">
    <location>
        <position position="1"/>
    </location>
</feature>
<feature type="region of interest" description="Disordered" evidence="1">
    <location>
        <begin position="1"/>
        <end position="33"/>
    </location>
</feature>
<reference evidence="2 3" key="1">
    <citation type="journal article" date="2018" name="Front. Plant Sci.">
        <title>Red Clover (Trifolium pratense) and Zigzag Clover (T. medium) - A Picture of Genomic Similarities and Differences.</title>
        <authorList>
            <person name="Dluhosova J."/>
            <person name="Istvanek J."/>
            <person name="Nedelnik J."/>
            <person name="Repkova J."/>
        </authorList>
    </citation>
    <scope>NUCLEOTIDE SEQUENCE [LARGE SCALE GENOMIC DNA]</scope>
    <source>
        <strain evidence="3">cv. 10/8</strain>
        <tissue evidence="2">Leaf</tissue>
    </source>
</reference>
<accession>A0A392SEL2</accession>
<feature type="non-terminal residue" evidence="2">
    <location>
        <position position="77"/>
    </location>
</feature>
<evidence type="ECO:0000256" key="1">
    <source>
        <dbReference type="SAM" id="MobiDB-lite"/>
    </source>
</evidence>